<organism evidence="2 4">
    <name type="scientific">Dictyobacter formicarum</name>
    <dbReference type="NCBI Taxonomy" id="2778368"/>
    <lineage>
        <taxon>Bacteria</taxon>
        <taxon>Bacillati</taxon>
        <taxon>Chloroflexota</taxon>
        <taxon>Ktedonobacteria</taxon>
        <taxon>Ktedonobacterales</taxon>
        <taxon>Dictyobacteraceae</taxon>
        <taxon>Dictyobacter</taxon>
    </lineage>
</organism>
<feature type="compositionally biased region" description="Basic and acidic residues" evidence="1">
    <location>
        <begin position="54"/>
        <end position="70"/>
    </location>
</feature>
<comment type="caution">
    <text evidence="2">The sequence shown here is derived from an EMBL/GenBank/DDBJ whole genome shotgun (WGS) entry which is preliminary data.</text>
</comment>
<proteinExistence type="predicted"/>
<keyword evidence="4" id="KW-1185">Reference proteome</keyword>
<feature type="region of interest" description="Disordered" evidence="1">
    <location>
        <begin position="47"/>
        <end position="70"/>
    </location>
</feature>
<gene>
    <name evidence="2" type="ORF">KSZ_53610</name>
    <name evidence="3" type="ORF">KSZ_74350</name>
</gene>
<protein>
    <submittedName>
        <fullName evidence="2">Uncharacterized protein</fullName>
    </submittedName>
</protein>
<dbReference type="EMBL" id="BNJJ01000016">
    <property type="protein sequence ID" value="GHO87355.1"/>
    <property type="molecule type" value="Genomic_DNA"/>
</dbReference>
<sequence length="70" mass="8334">MFQQRHWSSRSLEVLTMYEPHRFHQQFLQAAYALVVPMPCRHLTTVPQQVSVPRNRDRSLVRTQKGARDD</sequence>
<dbReference type="EMBL" id="BNJJ01000037">
    <property type="protein sequence ID" value="GHO89429.1"/>
    <property type="molecule type" value="Genomic_DNA"/>
</dbReference>
<accession>A0ABQ3VMR6</accession>
<evidence type="ECO:0000313" key="4">
    <source>
        <dbReference type="Proteomes" id="UP000635565"/>
    </source>
</evidence>
<evidence type="ECO:0000313" key="3">
    <source>
        <dbReference type="EMBL" id="GHO89429.1"/>
    </source>
</evidence>
<evidence type="ECO:0000313" key="2">
    <source>
        <dbReference type="EMBL" id="GHO87355.1"/>
    </source>
</evidence>
<name>A0ABQ3VMR6_9CHLR</name>
<dbReference type="Proteomes" id="UP000635565">
    <property type="component" value="Unassembled WGS sequence"/>
</dbReference>
<reference evidence="2 4" key="1">
    <citation type="journal article" date="2021" name="Int. J. Syst. Evol. Microbiol.">
        <title>Reticulibacter mediterranei gen. nov., sp. nov., within the new family Reticulibacteraceae fam. nov., and Ktedonospora formicarum gen. nov., sp. nov., Ktedonobacter robiniae sp. nov., Dictyobacter formicarum sp. nov. and Dictyobacter arantiisoli sp. nov., belonging to the class Ktedonobacteria.</title>
        <authorList>
            <person name="Yabe S."/>
            <person name="Zheng Y."/>
            <person name="Wang C.M."/>
            <person name="Sakai Y."/>
            <person name="Abe K."/>
            <person name="Yokota A."/>
            <person name="Donadio S."/>
            <person name="Cavaletti L."/>
            <person name="Monciardini P."/>
        </authorList>
    </citation>
    <scope>NUCLEOTIDE SEQUENCE [LARGE SCALE GENOMIC DNA]</scope>
    <source>
        <strain evidence="2 4">SOSP1-9</strain>
    </source>
</reference>
<dbReference type="RefSeq" id="WP_201364923.1">
    <property type="nucleotide sequence ID" value="NZ_BNJJ01000016.1"/>
</dbReference>
<evidence type="ECO:0000256" key="1">
    <source>
        <dbReference type="SAM" id="MobiDB-lite"/>
    </source>
</evidence>